<name>A0AAW1XLL6_RUBAR</name>
<comment type="subcellular location">
    <subcellularLocation>
        <location evidence="1">Endomembrane system</location>
        <topology evidence="1">Multi-pass membrane protein</topology>
    </subcellularLocation>
</comment>
<evidence type="ECO:0000256" key="2">
    <source>
        <dbReference type="ARBA" id="ARBA00022692"/>
    </source>
</evidence>
<dbReference type="InterPro" id="IPR008915">
    <property type="entry name" value="Peptidase_M50"/>
</dbReference>
<feature type="transmembrane region" description="Helical" evidence="6">
    <location>
        <begin position="445"/>
        <end position="464"/>
    </location>
</feature>
<dbReference type="PRINTS" id="PR01000">
    <property type="entry name" value="SREBPS2PTASE"/>
</dbReference>
<dbReference type="Pfam" id="PF02163">
    <property type="entry name" value="Peptidase_M50"/>
    <property type="match status" value="1"/>
</dbReference>
<feature type="transmembrane region" description="Helical" evidence="6">
    <location>
        <begin position="403"/>
        <end position="424"/>
    </location>
</feature>
<evidence type="ECO:0000256" key="5">
    <source>
        <dbReference type="ARBA" id="ARBA00032658"/>
    </source>
</evidence>
<dbReference type="EMBL" id="JBEDUW010000003">
    <property type="protein sequence ID" value="KAK9937293.1"/>
    <property type="molecule type" value="Genomic_DNA"/>
</dbReference>
<dbReference type="GO" id="GO:0012505">
    <property type="term" value="C:endomembrane system"/>
    <property type="evidence" value="ECO:0007669"/>
    <property type="project" value="UniProtKB-SubCell"/>
</dbReference>
<evidence type="ECO:0000256" key="4">
    <source>
        <dbReference type="ARBA" id="ARBA00023136"/>
    </source>
</evidence>
<organism evidence="8 9">
    <name type="scientific">Rubus argutus</name>
    <name type="common">Southern blackberry</name>
    <dbReference type="NCBI Taxonomy" id="59490"/>
    <lineage>
        <taxon>Eukaryota</taxon>
        <taxon>Viridiplantae</taxon>
        <taxon>Streptophyta</taxon>
        <taxon>Embryophyta</taxon>
        <taxon>Tracheophyta</taxon>
        <taxon>Spermatophyta</taxon>
        <taxon>Magnoliopsida</taxon>
        <taxon>eudicotyledons</taxon>
        <taxon>Gunneridae</taxon>
        <taxon>Pentapetalae</taxon>
        <taxon>rosids</taxon>
        <taxon>fabids</taxon>
        <taxon>Rosales</taxon>
        <taxon>Rosaceae</taxon>
        <taxon>Rosoideae</taxon>
        <taxon>Rosoideae incertae sedis</taxon>
        <taxon>Rubus</taxon>
    </lineage>
</organism>
<evidence type="ECO:0000259" key="7">
    <source>
        <dbReference type="Pfam" id="PF02163"/>
    </source>
</evidence>
<evidence type="ECO:0000256" key="1">
    <source>
        <dbReference type="ARBA" id="ARBA00004127"/>
    </source>
</evidence>
<dbReference type="GO" id="GO:0004222">
    <property type="term" value="F:metalloendopeptidase activity"/>
    <property type="evidence" value="ECO:0007669"/>
    <property type="project" value="InterPro"/>
</dbReference>
<dbReference type="GO" id="GO:0031293">
    <property type="term" value="P:membrane protein intracellular domain proteolysis"/>
    <property type="evidence" value="ECO:0007669"/>
    <property type="project" value="TreeGrafter"/>
</dbReference>
<evidence type="ECO:0000256" key="3">
    <source>
        <dbReference type="ARBA" id="ARBA00022989"/>
    </source>
</evidence>
<sequence length="474" mass="51902">MGGRRVRRAWFSVGVGFGLSALLAVSLILLWELGRALNLFPGNWFFDNLISSCFSTSLGDAAYIVVATLFSVLVHEFGHALAAASEGIHMEYVAVFLAFVFPGALVAFNDDIMQALPCFTALRVYCAGIWHNAVCCAVCGLALLLLPLILFPLYIHGESPMVLGVPSTSPLSSYLSHVSSRKGYCVPNPMIEESKQMVIVDNQSSCPDGLTAFTTVPCAYTSISGYDHLRNIEKTYCLIARDIVKLNKCGDGWPPNITNGSNCICSQDESCLSPVQIPGLIWVELTYSRPYSLECLRFRRESVGDSGASDSMESNCGGTFVFVGDVISMARSVQLTAYQPRWAFPLGTYLPNVLERILRCMFQVSLTLALLNSLPVYLLDGESILEASLLHFTLLSPRKRGKVVQVCLFGGTLISILAFLRIFSMLPSVLDKARSLESSRALKEAVDYVAVMGIIVIRSATLFLDHRLLIRVIT</sequence>
<dbReference type="AlphaFoldDB" id="A0AAW1XLL6"/>
<dbReference type="GO" id="GO:0016020">
    <property type="term" value="C:membrane"/>
    <property type="evidence" value="ECO:0007669"/>
    <property type="project" value="InterPro"/>
</dbReference>
<dbReference type="GO" id="GO:0005737">
    <property type="term" value="C:cytoplasm"/>
    <property type="evidence" value="ECO:0007669"/>
    <property type="project" value="TreeGrafter"/>
</dbReference>
<feature type="transmembrane region" description="Helical" evidence="6">
    <location>
        <begin position="129"/>
        <end position="151"/>
    </location>
</feature>
<dbReference type="InterPro" id="IPR001193">
    <property type="entry name" value="MBTPS2"/>
</dbReference>
<protein>
    <recommendedName>
        <fullName evidence="5">Endopeptidase S2P</fullName>
    </recommendedName>
</protein>
<keyword evidence="4 6" id="KW-0472">Membrane</keyword>
<feature type="transmembrane region" description="Helical" evidence="6">
    <location>
        <begin position="9"/>
        <end position="31"/>
    </location>
</feature>
<evidence type="ECO:0000313" key="9">
    <source>
        <dbReference type="Proteomes" id="UP001457282"/>
    </source>
</evidence>
<proteinExistence type="predicted"/>
<feature type="domain" description="Peptidase M50" evidence="7">
    <location>
        <begin position="64"/>
        <end position="393"/>
    </location>
</feature>
<comment type="caution">
    <text evidence="8">The sequence shown here is derived from an EMBL/GenBank/DDBJ whole genome shotgun (WGS) entry which is preliminary data.</text>
</comment>
<dbReference type="Proteomes" id="UP001457282">
    <property type="component" value="Unassembled WGS sequence"/>
</dbReference>
<keyword evidence="9" id="KW-1185">Reference proteome</keyword>
<feature type="transmembrane region" description="Helical" evidence="6">
    <location>
        <begin position="61"/>
        <end position="78"/>
    </location>
</feature>
<dbReference type="PANTHER" id="PTHR13325:SF3">
    <property type="entry name" value="MEMBRANE-BOUND TRANSCRIPTION FACTOR SITE-2 PROTEASE"/>
    <property type="match status" value="1"/>
</dbReference>
<gene>
    <name evidence="8" type="ORF">M0R45_014093</name>
</gene>
<evidence type="ECO:0000313" key="8">
    <source>
        <dbReference type="EMBL" id="KAK9937293.1"/>
    </source>
</evidence>
<keyword evidence="3 6" id="KW-1133">Transmembrane helix</keyword>
<dbReference type="GO" id="GO:1905897">
    <property type="term" value="P:regulation of response to endoplasmic reticulum stress"/>
    <property type="evidence" value="ECO:0007669"/>
    <property type="project" value="TreeGrafter"/>
</dbReference>
<reference evidence="8 9" key="1">
    <citation type="journal article" date="2023" name="G3 (Bethesda)">
        <title>A chromosome-length genome assembly and annotation of blackberry (Rubus argutus, cv. 'Hillquist').</title>
        <authorList>
            <person name="Bruna T."/>
            <person name="Aryal R."/>
            <person name="Dudchenko O."/>
            <person name="Sargent D.J."/>
            <person name="Mead D."/>
            <person name="Buti M."/>
            <person name="Cavallini A."/>
            <person name="Hytonen T."/>
            <person name="Andres J."/>
            <person name="Pham M."/>
            <person name="Weisz D."/>
            <person name="Mascagni F."/>
            <person name="Usai G."/>
            <person name="Natali L."/>
            <person name="Bassil N."/>
            <person name="Fernandez G.E."/>
            <person name="Lomsadze A."/>
            <person name="Armour M."/>
            <person name="Olukolu B."/>
            <person name="Poorten T."/>
            <person name="Britton C."/>
            <person name="Davik J."/>
            <person name="Ashrafi H."/>
            <person name="Aiden E.L."/>
            <person name="Borodovsky M."/>
            <person name="Worthington M."/>
        </authorList>
    </citation>
    <scope>NUCLEOTIDE SEQUENCE [LARGE SCALE GENOMIC DNA]</scope>
    <source>
        <strain evidence="8">PI 553951</strain>
    </source>
</reference>
<keyword evidence="2 6" id="KW-0812">Transmembrane</keyword>
<evidence type="ECO:0000256" key="6">
    <source>
        <dbReference type="SAM" id="Phobius"/>
    </source>
</evidence>
<feature type="transmembrane region" description="Helical" evidence="6">
    <location>
        <begin position="90"/>
        <end position="109"/>
    </location>
</feature>
<accession>A0AAW1XLL6</accession>
<dbReference type="PANTHER" id="PTHR13325">
    <property type="entry name" value="PROTEASE M50 MEMBRANE-BOUND TRANSCRIPTION FACTOR SITE 2 PROTEASE"/>
    <property type="match status" value="1"/>
</dbReference>